<dbReference type="EC" id="2.4.99.17" evidence="5"/>
<feature type="region of interest" description="Disordered" evidence="6">
    <location>
        <begin position="66"/>
        <end position="94"/>
    </location>
</feature>
<dbReference type="PANTHER" id="PTHR30307">
    <property type="entry name" value="S-ADENOSYLMETHIONINE:TRNA RIBOSYLTRANSFERASE-ISOMERASE"/>
    <property type="match status" value="1"/>
</dbReference>
<dbReference type="Proteomes" id="UP001595607">
    <property type="component" value="Unassembled WGS sequence"/>
</dbReference>
<dbReference type="InterPro" id="IPR042118">
    <property type="entry name" value="QueA_dom1"/>
</dbReference>
<evidence type="ECO:0000256" key="6">
    <source>
        <dbReference type="SAM" id="MobiDB-lite"/>
    </source>
</evidence>
<evidence type="ECO:0000256" key="1">
    <source>
        <dbReference type="ARBA" id="ARBA00022490"/>
    </source>
</evidence>
<proteinExistence type="inferred from homology"/>
<dbReference type="Pfam" id="PF02547">
    <property type="entry name" value="Queuosine_synth"/>
    <property type="match status" value="1"/>
</dbReference>
<dbReference type="Gene3D" id="3.40.1780.10">
    <property type="entry name" value="QueA-like"/>
    <property type="match status" value="2"/>
</dbReference>
<keyword evidence="1 5" id="KW-0963">Cytoplasm</keyword>
<keyword evidence="2 5" id="KW-0808">Transferase</keyword>
<organism evidence="7 8">
    <name type="scientific">Parvularcula lutaonensis</name>
    <dbReference type="NCBI Taxonomy" id="491923"/>
    <lineage>
        <taxon>Bacteria</taxon>
        <taxon>Pseudomonadati</taxon>
        <taxon>Pseudomonadota</taxon>
        <taxon>Alphaproteobacteria</taxon>
        <taxon>Parvularculales</taxon>
        <taxon>Parvularculaceae</taxon>
        <taxon>Parvularcula</taxon>
    </lineage>
</organism>
<accession>A0ABV7M7F1</accession>
<comment type="caution">
    <text evidence="7">The sequence shown here is derived from an EMBL/GenBank/DDBJ whole genome shotgun (WGS) entry which is preliminary data.</text>
</comment>
<comment type="similarity">
    <text evidence="5">Belongs to the QueA family.</text>
</comment>
<dbReference type="Gene3D" id="2.40.10.240">
    <property type="entry name" value="QueA-like"/>
    <property type="match status" value="1"/>
</dbReference>
<gene>
    <name evidence="5 7" type="primary">queA</name>
    <name evidence="7" type="ORF">ACFONP_01345</name>
</gene>
<evidence type="ECO:0000256" key="2">
    <source>
        <dbReference type="ARBA" id="ARBA00022679"/>
    </source>
</evidence>
<evidence type="ECO:0000256" key="3">
    <source>
        <dbReference type="ARBA" id="ARBA00022691"/>
    </source>
</evidence>
<dbReference type="InterPro" id="IPR003699">
    <property type="entry name" value="QueA"/>
</dbReference>
<name>A0ABV7M7F1_9PROT</name>
<dbReference type="EMBL" id="JBHRVA010000002">
    <property type="protein sequence ID" value="MFC3301374.1"/>
    <property type="molecule type" value="Genomic_DNA"/>
</dbReference>
<dbReference type="InterPro" id="IPR042119">
    <property type="entry name" value="QueA_dom2"/>
</dbReference>
<keyword evidence="8" id="KW-1185">Reference proteome</keyword>
<comment type="subunit">
    <text evidence="5">Monomer.</text>
</comment>
<comment type="function">
    <text evidence="5">Transfers and isomerizes the ribose moiety from AdoMet to the 7-aminomethyl group of 7-deazaguanine (preQ1-tRNA) to give epoxyqueuosine (oQ-tRNA).</text>
</comment>
<comment type="catalytic activity">
    <reaction evidence="5">
        <text>7-aminomethyl-7-carbaguanosine(34) in tRNA + S-adenosyl-L-methionine = epoxyqueuosine(34) in tRNA + adenine + L-methionine + 2 H(+)</text>
        <dbReference type="Rhea" id="RHEA:32155"/>
        <dbReference type="Rhea" id="RHEA-COMP:10342"/>
        <dbReference type="Rhea" id="RHEA-COMP:18582"/>
        <dbReference type="ChEBI" id="CHEBI:15378"/>
        <dbReference type="ChEBI" id="CHEBI:16708"/>
        <dbReference type="ChEBI" id="CHEBI:57844"/>
        <dbReference type="ChEBI" id="CHEBI:59789"/>
        <dbReference type="ChEBI" id="CHEBI:82833"/>
        <dbReference type="ChEBI" id="CHEBI:194443"/>
        <dbReference type="EC" id="2.4.99.17"/>
    </reaction>
</comment>
<dbReference type="SUPFAM" id="SSF111337">
    <property type="entry name" value="QueA-like"/>
    <property type="match status" value="1"/>
</dbReference>
<comment type="pathway">
    <text evidence="5">tRNA modification; tRNA-queuosine biosynthesis.</text>
</comment>
<dbReference type="GO" id="GO:0051075">
    <property type="term" value="F:S-adenosylmethionine:tRNA ribosyltransferase-isomerase activity"/>
    <property type="evidence" value="ECO:0007669"/>
    <property type="project" value="UniProtKB-EC"/>
</dbReference>
<evidence type="ECO:0000256" key="5">
    <source>
        <dbReference type="HAMAP-Rule" id="MF_00113"/>
    </source>
</evidence>
<evidence type="ECO:0000313" key="8">
    <source>
        <dbReference type="Proteomes" id="UP001595607"/>
    </source>
</evidence>
<dbReference type="RefSeq" id="WP_189572265.1">
    <property type="nucleotide sequence ID" value="NZ_BMXU01000001.1"/>
</dbReference>
<reference evidence="8" key="1">
    <citation type="journal article" date="2019" name="Int. J. Syst. Evol. Microbiol.">
        <title>The Global Catalogue of Microorganisms (GCM) 10K type strain sequencing project: providing services to taxonomists for standard genome sequencing and annotation.</title>
        <authorList>
            <consortium name="The Broad Institute Genomics Platform"/>
            <consortium name="The Broad Institute Genome Sequencing Center for Infectious Disease"/>
            <person name="Wu L."/>
            <person name="Ma J."/>
        </authorList>
    </citation>
    <scope>NUCLEOTIDE SEQUENCE [LARGE SCALE GENOMIC DNA]</scope>
    <source>
        <strain evidence="8">KCTC 22245</strain>
    </source>
</reference>
<evidence type="ECO:0000256" key="4">
    <source>
        <dbReference type="ARBA" id="ARBA00022785"/>
    </source>
</evidence>
<sequence length="370" mass="40472">MRTSDFDFELPEELIALEPPAERTDARMLHVGDGIVDRSVKDLVEVLRAGDLLVLNDTKVIPAALEGRRLPREDHDGGPAGQATPAEAPRAVSQNQGVVVEANLIEHLEPREGRAHWRSFARPGKRLKVGDRLDFRGLTAEVVARNGMETDILFDVAEGDFDGALMKAGMPPLPPYIARKRGVREDDRERYQTVYAREAGSVAAPTAGLHFTDELFAQLEAKGVGRAYVTLHVGAGTFLPVSTDDVSDHKMHSEWGVVSEETAAAIAETRAQGGRIIAVGTTSLRLLESAWNGEKVAPFRGDTDIFLKPGDKFPSTDLLMTNFHLPKSTLFMLVCGYAGTEEMKAAYAHAVAEKYRFFSYGDACLLEKKA</sequence>
<dbReference type="NCBIfam" id="TIGR00113">
    <property type="entry name" value="queA"/>
    <property type="match status" value="1"/>
</dbReference>
<dbReference type="HAMAP" id="MF_00113">
    <property type="entry name" value="QueA"/>
    <property type="match status" value="1"/>
</dbReference>
<dbReference type="InterPro" id="IPR036100">
    <property type="entry name" value="QueA_sf"/>
</dbReference>
<comment type="subcellular location">
    <subcellularLocation>
        <location evidence="5">Cytoplasm</location>
    </subcellularLocation>
</comment>
<keyword evidence="4 5" id="KW-0671">Queuosine biosynthesis</keyword>
<protein>
    <recommendedName>
        <fullName evidence="5">S-adenosylmethionine:tRNA ribosyltransferase-isomerase</fullName>
        <ecNumber evidence="5">2.4.99.17</ecNumber>
    </recommendedName>
    <alternativeName>
        <fullName evidence="5">Queuosine biosynthesis protein QueA</fullName>
    </alternativeName>
</protein>
<dbReference type="NCBIfam" id="NF001140">
    <property type="entry name" value="PRK00147.1"/>
    <property type="match status" value="1"/>
</dbReference>
<keyword evidence="7" id="KW-0328">Glycosyltransferase</keyword>
<keyword evidence="3 5" id="KW-0949">S-adenosyl-L-methionine</keyword>
<dbReference type="PANTHER" id="PTHR30307:SF0">
    <property type="entry name" value="S-ADENOSYLMETHIONINE:TRNA RIBOSYLTRANSFERASE-ISOMERASE"/>
    <property type="match status" value="1"/>
</dbReference>
<evidence type="ECO:0000313" key="7">
    <source>
        <dbReference type="EMBL" id="MFC3301374.1"/>
    </source>
</evidence>
<feature type="compositionally biased region" description="Basic and acidic residues" evidence="6">
    <location>
        <begin position="66"/>
        <end position="77"/>
    </location>
</feature>